<evidence type="ECO:0000256" key="5">
    <source>
        <dbReference type="ARBA" id="ARBA00011738"/>
    </source>
</evidence>
<dbReference type="InterPro" id="IPR015424">
    <property type="entry name" value="PyrdxlP-dep_Trfase"/>
</dbReference>
<feature type="binding site" evidence="13">
    <location>
        <position position="329"/>
    </location>
    <ligand>
        <name>substrate</name>
    </ligand>
</feature>
<dbReference type="EMBL" id="AP028978">
    <property type="protein sequence ID" value="BET96330.1"/>
    <property type="molecule type" value="Genomic_DNA"/>
</dbReference>
<dbReference type="NCBIfam" id="TIGR01141">
    <property type="entry name" value="hisC"/>
    <property type="match status" value="1"/>
</dbReference>
<accession>A0ABM8JUG9</accession>
<evidence type="ECO:0000256" key="13">
    <source>
        <dbReference type="HAMAP-Rule" id="MF_01024"/>
    </source>
</evidence>
<comment type="function">
    <text evidence="2 13">Catalyzes the sequential NAD-dependent oxidations of L-histidinol to L-histidinaldehyde and then to L-histidine.</text>
</comment>
<keyword evidence="6 12" id="KW-0032">Aminotransferase</keyword>
<organism evidence="15 16">
    <name type="scientific">Xenorhabdus taiwanensis</name>
    <dbReference type="NCBI Taxonomy" id="3085177"/>
    <lineage>
        <taxon>Bacteria</taxon>
        <taxon>Pseudomonadati</taxon>
        <taxon>Pseudomonadota</taxon>
        <taxon>Gammaproteobacteria</taxon>
        <taxon>Enterobacterales</taxon>
        <taxon>Morganellaceae</taxon>
        <taxon>Xenorhabdus</taxon>
    </lineage>
</organism>
<keyword evidence="8 12" id="KW-0663">Pyridoxal phosphate</keyword>
<keyword evidence="9 13" id="KW-0560">Oxidoreductase</keyword>
<dbReference type="PROSITE" id="PS00599">
    <property type="entry name" value="AA_TRANSFER_CLASS_2"/>
    <property type="match status" value="1"/>
</dbReference>
<evidence type="ECO:0000256" key="4">
    <source>
        <dbReference type="ARBA" id="ARBA00005011"/>
    </source>
</evidence>
<dbReference type="Proteomes" id="UP001529514">
    <property type="component" value="Chromosome"/>
</dbReference>
<evidence type="ECO:0000313" key="15">
    <source>
        <dbReference type="EMBL" id="BET96330.1"/>
    </source>
</evidence>
<dbReference type="HAMAP" id="MF_01024">
    <property type="entry name" value="HisD"/>
    <property type="match status" value="1"/>
</dbReference>
<keyword evidence="16" id="KW-1185">Reference proteome</keyword>
<evidence type="ECO:0000256" key="3">
    <source>
        <dbReference type="ARBA" id="ARBA00004940"/>
    </source>
</evidence>
<reference evidence="15 16" key="1">
    <citation type="submission" date="2023-10" db="EMBL/GenBank/DDBJ databases">
        <title>Xenorhabdus taiwanensis sp. nov., a symbiotic bacterium associated with the entomopathogenic nematode Steinernema taiwanensis.</title>
        <authorList>
            <person name="Tseng C.T."/>
            <person name="Shu H.Y."/>
            <person name="Chen M.H."/>
            <person name="Fang Y.J."/>
            <person name="Wu T.L."/>
            <person name="Lin Y.C."/>
            <person name="Huang C.J."/>
        </authorList>
    </citation>
    <scope>NUCLEOTIDE SEQUENCE [LARGE SCALE GENOMIC DNA]</scope>
    <source>
        <strain evidence="15 16">TCT-1</strain>
    </source>
</reference>
<feature type="binding site" evidence="13">
    <location>
        <position position="421"/>
    </location>
    <ligand>
        <name>substrate</name>
    </ligand>
</feature>
<evidence type="ECO:0000256" key="6">
    <source>
        <dbReference type="ARBA" id="ARBA00022576"/>
    </source>
</evidence>
<feature type="active site" description="Proton acceptor" evidence="13">
    <location>
        <position position="328"/>
    </location>
</feature>
<comment type="catalytic activity">
    <reaction evidence="11 13">
        <text>L-histidinol + 2 NAD(+) + H2O = L-histidine + 2 NADH + 3 H(+)</text>
        <dbReference type="Rhea" id="RHEA:20641"/>
        <dbReference type="ChEBI" id="CHEBI:15377"/>
        <dbReference type="ChEBI" id="CHEBI:15378"/>
        <dbReference type="ChEBI" id="CHEBI:57540"/>
        <dbReference type="ChEBI" id="CHEBI:57595"/>
        <dbReference type="ChEBI" id="CHEBI:57699"/>
        <dbReference type="ChEBI" id="CHEBI:57945"/>
        <dbReference type="EC" id="1.1.1.23"/>
    </reaction>
</comment>
<dbReference type="Pfam" id="PF00815">
    <property type="entry name" value="Histidinol_dh"/>
    <property type="match status" value="1"/>
</dbReference>
<comment type="catalytic activity">
    <reaction evidence="10 12">
        <text>L-histidinol phosphate + 2-oxoglutarate = 3-(imidazol-4-yl)-2-oxopropyl phosphate + L-glutamate</text>
        <dbReference type="Rhea" id="RHEA:23744"/>
        <dbReference type="ChEBI" id="CHEBI:16810"/>
        <dbReference type="ChEBI" id="CHEBI:29985"/>
        <dbReference type="ChEBI" id="CHEBI:57766"/>
        <dbReference type="ChEBI" id="CHEBI:57980"/>
        <dbReference type="EC" id="2.6.1.9"/>
    </reaction>
</comment>
<dbReference type="HAMAP" id="MF_01023">
    <property type="entry name" value="HisC_aminotrans_2"/>
    <property type="match status" value="1"/>
</dbReference>
<feature type="binding site" evidence="13">
    <location>
        <position position="213"/>
    </location>
    <ligand>
        <name>NAD(+)</name>
        <dbReference type="ChEBI" id="CHEBI:57540"/>
    </ligand>
</feature>
<feature type="binding site" evidence="13">
    <location>
        <position position="239"/>
    </location>
    <ligand>
        <name>substrate</name>
    </ligand>
</feature>
<name>A0ABM8JUG9_9GAMM</name>
<feature type="binding site" evidence="13">
    <location>
        <position position="132"/>
    </location>
    <ligand>
        <name>NAD(+)</name>
        <dbReference type="ChEBI" id="CHEBI:57540"/>
    </ligand>
</feature>
<evidence type="ECO:0000256" key="12">
    <source>
        <dbReference type="HAMAP-Rule" id="MF_01023"/>
    </source>
</evidence>
<dbReference type="InterPro" id="IPR015422">
    <property type="entry name" value="PyrdxlP-dep_Trfase_small"/>
</dbReference>
<feature type="binding site" evidence="13">
    <location>
        <position position="264"/>
    </location>
    <ligand>
        <name>substrate</name>
    </ligand>
</feature>
<dbReference type="Gene3D" id="3.40.640.10">
    <property type="entry name" value="Type I PLP-dependent aspartate aminotransferase-like (Major domain)"/>
    <property type="match status" value="1"/>
</dbReference>
<comment type="cofactor">
    <cofactor evidence="13">
        <name>Zn(2+)</name>
        <dbReference type="ChEBI" id="CHEBI:29105"/>
    </cofactor>
    <text evidence="13">Binds 1 zinc ion per subunit.</text>
</comment>
<evidence type="ECO:0000256" key="9">
    <source>
        <dbReference type="ARBA" id="ARBA00023002"/>
    </source>
</evidence>
<dbReference type="Gene3D" id="3.90.1150.10">
    <property type="entry name" value="Aspartate Aminotransferase, domain 1"/>
    <property type="match status" value="1"/>
</dbReference>
<dbReference type="EC" id="1.1.1.23" evidence="13"/>
<feature type="modified residue" description="N6-(pyridoxal phosphate)lysine" evidence="12">
    <location>
        <position position="655"/>
    </location>
</feature>
<feature type="binding site" evidence="13">
    <location>
        <position position="261"/>
    </location>
    <ligand>
        <name>substrate</name>
    </ligand>
</feature>
<feature type="binding site" evidence="13">
    <location>
        <position position="190"/>
    </location>
    <ligand>
        <name>NAD(+)</name>
        <dbReference type="ChEBI" id="CHEBI:57540"/>
    </ligand>
</feature>
<proteinExistence type="inferred from homology"/>
<protein>
    <recommendedName>
        <fullName evidence="12 13">Multifunctional fusion protein</fullName>
    </recommendedName>
    <domain>
        <recommendedName>
            <fullName evidence="12">Histidinol-phosphate aminotransferase</fullName>
            <ecNumber evidence="12">2.6.1.9</ecNumber>
        </recommendedName>
        <alternativeName>
            <fullName evidence="12">Imidazole acetol-phosphate transaminase</fullName>
        </alternativeName>
    </domain>
    <domain>
        <recommendedName>
            <fullName evidence="13">Histidinol dehydrogenase</fullName>
            <shortName evidence="13">HDH</shortName>
            <ecNumber evidence="13">1.1.1.23</ecNumber>
        </recommendedName>
    </domain>
</protein>
<feature type="binding site" evidence="13">
    <location>
        <position position="362"/>
    </location>
    <ligand>
        <name>Zn(2+)</name>
        <dbReference type="ChEBI" id="CHEBI:29105"/>
    </ligand>
</feature>
<sequence length="808" mass="88606">MNTNFKTIIRWQSCTPEQQKILLTRPAIAASDDISGTVKQILATVKTRGDQALQEFSQRFDKTTVETIQISANEVNAATARLTPEIKQAMQQAMNNIRRFHEAQKPAEVDIETLPGVRCQQVTRPIDSVGLYIPGGSAPLPSTVLMLGTPANIAGCRKVILCSPPPITDEILYAAQLCGISEIFQIGGAQAIAAMAFGTESVPKVDKIFGPGNAWVTEAKRQVSQQIDGAAIDMPAGPSEVLVIADSGANPVFTAADLLSQAEHGPDSQVILLTPDENLAKKVIHEIETQLMALPRQQIAIQALQASRIIIAKNLDQCVTISNQYGPEHLIIQTRQPEQLLEQITSAGSIFLGDWSPESAGDYASGTNHVLPTYGYTSTYSSLGLADFLKRMTVQRLTPQGLQKLAPTIETLAQAEQLIAHKNAVTLRMAALNGTIMNTVFDINSLARENVRKLVPYMSARRLGGRGDIWLNANEYPIAPDFQLTENTLNRYPECQPATVIQRYADYAGLQPEQVLVSRGADESIELLIRVFCEPGRDAVLFCPPTYGMYSVSAETFGVEQKKIPASADWQPDIAAIKNNLDRVKLIYICSPNNPTGNLIDPEILHQILELARNRAIVAIDEAYIEFCPQHTTTHATTRWLQDYPHLVILRTLSKAFALAGLRCGFTLASADIIALMLKVIAPYPLATPVADIAAQALTEAGIATMRNRVAEITNNRDYLQQALSNLALVENVFPSETNYILVKFTNAELVFKTLWEQGIILRDQRKQSGLANCLRITVGNRNECEQLVRAISALSNQPQQIKETENP</sequence>
<dbReference type="Pfam" id="PF00155">
    <property type="entry name" value="Aminotran_1_2"/>
    <property type="match status" value="1"/>
</dbReference>
<dbReference type="PANTHER" id="PTHR21256:SF2">
    <property type="entry name" value="HISTIDINE BIOSYNTHESIS TRIFUNCTIONAL PROTEIN"/>
    <property type="match status" value="1"/>
</dbReference>
<keyword evidence="13" id="KW-0862">Zinc</keyword>
<feature type="domain" description="Aminotransferase class I/classII large" evidence="14">
    <location>
        <begin position="471"/>
        <end position="792"/>
    </location>
</feature>
<dbReference type="PRINTS" id="PR00083">
    <property type="entry name" value="HOLDHDRGNASE"/>
</dbReference>
<dbReference type="PANTHER" id="PTHR21256">
    <property type="entry name" value="HISTIDINOL DEHYDROGENASE HDH"/>
    <property type="match status" value="1"/>
</dbReference>
<dbReference type="InterPro" id="IPR012131">
    <property type="entry name" value="Hstdl_DH"/>
</dbReference>
<dbReference type="InterPro" id="IPR015421">
    <property type="entry name" value="PyrdxlP-dep_Trfase_major"/>
</dbReference>
<evidence type="ECO:0000256" key="10">
    <source>
        <dbReference type="ARBA" id="ARBA00047481"/>
    </source>
</evidence>
<keyword evidence="7 12" id="KW-0808">Transferase</keyword>
<keyword evidence="12" id="KW-0028">Amino-acid biosynthesis</keyword>
<evidence type="ECO:0000256" key="1">
    <source>
        <dbReference type="ARBA" id="ARBA00001933"/>
    </source>
</evidence>
<feature type="binding site" evidence="13">
    <location>
        <position position="362"/>
    </location>
    <ligand>
        <name>substrate</name>
    </ligand>
</feature>
<dbReference type="NCBIfam" id="TIGR00069">
    <property type="entry name" value="hisD"/>
    <property type="match status" value="1"/>
</dbReference>
<dbReference type="InterPro" id="IPR005861">
    <property type="entry name" value="HisP_aminotrans"/>
</dbReference>
<feature type="binding site" evidence="13">
    <location>
        <position position="421"/>
    </location>
    <ligand>
        <name>Zn(2+)</name>
        <dbReference type="ChEBI" id="CHEBI:29105"/>
    </ligand>
</feature>
<keyword evidence="13" id="KW-0479">Metal-binding</keyword>
<dbReference type="Gene3D" id="3.40.50.1980">
    <property type="entry name" value="Nitrogenase molybdenum iron protein domain"/>
    <property type="match status" value="2"/>
</dbReference>
<dbReference type="SUPFAM" id="SSF53720">
    <property type="entry name" value="ALDH-like"/>
    <property type="match status" value="1"/>
</dbReference>
<dbReference type="CDD" id="cd06572">
    <property type="entry name" value="Histidinol_dh"/>
    <property type="match status" value="1"/>
</dbReference>
<dbReference type="Gene3D" id="1.20.5.1300">
    <property type="match status" value="1"/>
</dbReference>
<feature type="binding site" evidence="13">
    <location>
        <position position="416"/>
    </location>
    <ligand>
        <name>substrate</name>
    </ligand>
</feature>
<feature type="active site" description="Proton acceptor" evidence="13">
    <location>
        <position position="329"/>
    </location>
</feature>
<comment type="similarity">
    <text evidence="13">Belongs to the histidinol dehydrogenase family.</text>
</comment>
<evidence type="ECO:0000259" key="14">
    <source>
        <dbReference type="Pfam" id="PF00155"/>
    </source>
</evidence>
<evidence type="ECO:0000313" key="16">
    <source>
        <dbReference type="Proteomes" id="UP001529514"/>
    </source>
</evidence>
<evidence type="ECO:0000256" key="7">
    <source>
        <dbReference type="ARBA" id="ARBA00022679"/>
    </source>
</evidence>
<dbReference type="InterPro" id="IPR004839">
    <property type="entry name" value="Aminotransferase_I/II_large"/>
</dbReference>
<feature type="binding site" evidence="13">
    <location>
        <position position="261"/>
    </location>
    <ligand>
        <name>Zn(2+)</name>
        <dbReference type="ChEBI" id="CHEBI:29105"/>
    </ligand>
</feature>
<comment type="similarity">
    <text evidence="12">Belongs to the class-II pyridoxal-phosphate-dependent aminotransferase family. Histidinol-phosphate aminotransferase subfamily.</text>
</comment>
<dbReference type="InterPro" id="IPR001917">
    <property type="entry name" value="Aminotrans_II_pyridoxalP_BS"/>
</dbReference>
<keyword evidence="12" id="KW-0368">Histidine biosynthesis</keyword>
<evidence type="ECO:0000256" key="11">
    <source>
        <dbReference type="ARBA" id="ARBA00049489"/>
    </source>
</evidence>
<comment type="subunit">
    <text evidence="5 12">Homodimer.</text>
</comment>
<gene>
    <name evidence="12" type="primary">hisC</name>
    <name evidence="13" type="synonym">hisD</name>
    <name evidence="15" type="ORF">TCT1_12510</name>
</gene>
<dbReference type="SUPFAM" id="SSF53383">
    <property type="entry name" value="PLP-dependent transferases"/>
    <property type="match status" value="1"/>
</dbReference>
<comment type="pathway">
    <text evidence="4 12">Amino-acid biosynthesis; L-histidine biosynthesis; L-histidine from 5-phospho-alpha-D-ribose 1-diphosphate: step 7/9.</text>
</comment>
<dbReference type="CDD" id="cd00609">
    <property type="entry name" value="AAT_like"/>
    <property type="match status" value="1"/>
</dbReference>
<feature type="binding site" evidence="13">
    <location>
        <position position="264"/>
    </location>
    <ligand>
        <name>Zn(2+)</name>
        <dbReference type="ChEBI" id="CHEBI:29105"/>
    </ligand>
</feature>
<evidence type="ECO:0000256" key="2">
    <source>
        <dbReference type="ARBA" id="ARBA00003850"/>
    </source>
</evidence>
<dbReference type="InterPro" id="IPR016161">
    <property type="entry name" value="Ald_DH/histidinol_DH"/>
</dbReference>
<evidence type="ECO:0000256" key="8">
    <source>
        <dbReference type="ARBA" id="ARBA00022898"/>
    </source>
</evidence>
<comment type="pathway">
    <text evidence="3 13">Amino-acid biosynthesis; L-histidine biosynthesis; L-histidine from 5-phospho-alpha-D-ribose 1-diphosphate: step 9/9.</text>
</comment>
<dbReference type="EC" id="2.6.1.9" evidence="12"/>
<keyword evidence="13" id="KW-0520">NAD</keyword>
<comment type="cofactor">
    <cofactor evidence="1 12">
        <name>pyridoxal 5'-phosphate</name>
        <dbReference type="ChEBI" id="CHEBI:597326"/>
    </cofactor>
</comment>